<keyword evidence="2 4" id="KW-0863">Zinc-finger</keyword>
<feature type="region of interest" description="Disordered" evidence="5">
    <location>
        <begin position="87"/>
        <end position="122"/>
    </location>
</feature>
<gene>
    <name evidence="7" type="ORF">DIABBA_LOCUS13368</name>
</gene>
<evidence type="ECO:0000313" key="7">
    <source>
        <dbReference type="EMBL" id="CAG9840744.1"/>
    </source>
</evidence>
<dbReference type="SMART" id="SM00614">
    <property type="entry name" value="ZnF_BED"/>
    <property type="match status" value="1"/>
</dbReference>
<protein>
    <recommendedName>
        <fullName evidence="6">BED-type domain-containing protein</fullName>
    </recommendedName>
</protein>
<dbReference type="Proteomes" id="UP001153709">
    <property type="component" value="Chromosome 9"/>
</dbReference>
<feature type="domain" description="BED-type" evidence="6">
    <location>
        <begin position="5"/>
        <end position="56"/>
    </location>
</feature>
<name>A0A9N9TCB5_DIABA</name>
<dbReference type="InterPro" id="IPR003656">
    <property type="entry name" value="Znf_BED"/>
</dbReference>
<dbReference type="GO" id="GO:0008270">
    <property type="term" value="F:zinc ion binding"/>
    <property type="evidence" value="ECO:0007669"/>
    <property type="project" value="UniProtKB-KW"/>
</dbReference>
<dbReference type="InterPro" id="IPR036236">
    <property type="entry name" value="Znf_C2H2_sf"/>
</dbReference>
<dbReference type="Pfam" id="PF02892">
    <property type="entry name" value="zf-BED"/>
    <property type="match status" value="1"/>
</dbReference>
<evidence type="ECO:0000256" key="1">
    <source>
        <dbReference type="ARBA" id="ARBA00022723"/>
    </source>
</evidence>
<dbReference type="EMBL" id="OU898284">
    <property type="protein sequence ID" value="CAG9840744.1"/>
    <property type="molecule type" value="Genomic_DNA"/>
</dbReference>
<keyword evidence="1" id="KW-0479">Metal-binding</keyword>
<dbReference type="OrthoDB" id="6780724at2759"/>
<proteinExistence type="predicted"/>
<dbReference type="SUPFAM" id="SSF57667">
    <property type="entry name" value="beta-beta-alpha zinc fingers"/>
    <property type="match status" value="1"/>
</dbReference>
<sequence length="122" mass="13834">MKPGGIKSAVWDFFSKSNDTKSVTCSSCKNEFKYRGNTTNMKKHLQRMHTLRWSENNAAPFSSLTDDEETQVPKVIVGTDEIALASLQEPCHSKRKAENENPVPERKKSKQLKLFGVRNTMS</sequence>
<keyword evidence="3" id="KW-0862">Zinc</keyword>
<evidence type="ECO:0000259" key="6">
    <source>
        <dbReference type="PROSITE" id="PS50808"/>
    </source>
</evidence>
<organism evidence="7 8">
    <name type="scientific">Diabrotica balteata</name>
    <name type="common">Banded cucumber beetle</name>
    <dbReference type="NCBI Taxonomy" id="107213"/>
    <lineage>
        <taxon>Eukaryota</taxon>
        <taxon>Metazoa</taxon>
        <taxon>Ecdysozoa</taxon>
        <taxon>Arthropoda</taxon>
        <taxon>Hexapoda</taxon>
        <taxon>Insecta</taxon>
        <taxon>Pterygota</taxon>
        <taxon>Neoptera</taxon>
        <taxon>Endopterygota</taxon>
        <taxon>Coleoptera</taxon>
        <taxon>Polyphaga</taxon>
        <taxon>Cucujiformia</taxon>
        <taxon>Chrysomeloidea</taxon>
        <taxon>Chrysomelidae</taxon>
        <taxon>Galerucinae</taxon>
        <taxon>Diabroticina</taxon>
        <taxon>Diabroticites</taxon>
        <taxon>Diabrotica</taxon>
    </lineage>
</organism>
<reference evidence="7" key="1">
    <citation type="submission" date="2022-01" db="EMBL/GenBank/DDBJ databases">
        <authorList>
            <person name="King R."/>
        </authorList>
    </citation>
    <scope>NUCLEOTIDE SEQUENCE</scope>
</reference>
<evidence type="ECO:0000256" key="5">
    <source>
        <dbReference type="SAM" id="MobiDB-lite"/>
    </source>
</evidence>
<evidence type="ECO:0000256" key="3">
    <source>
        <dbReference type="ARBA" id="ARBA00022833"/>
    </source>
</evidence>
<keyword evidence="8" id="KW-1185">Reference proteome</keyword>
<accession>A0A9N9TCB5</accession>
<dbReference type="PROSITE" id="PS50808">
    <property type="entry name" value="ZF_BED"/>
    <property type="match status" value="1"/>
</dbReference>
<dbReference type="AlphaFoldDB" id="A0A9N9TCB5"/>
<feature type="compositionally biased region" description="Basic and acidic residues" evidence="5">
    <location>
        <begin position="96"/>
        <end position="106"/>
    </location>
</feature>
<evidence type="ECO:0000256" key="2">
    <source>
        <dbReference type="ARBA" id="ARBA00022771"/>
    </source>
</evidence>
<dbReference type="GO" id="GO:0003677">
    <property type="term" value="F:DNA binding"/>
    <property type="evidence" value="ECO:0007669"/>
    <property type="project" value="InterPro"/>
</dbReference>
<evidence type="ECO:0000313" key="8">
    <source>
        <dbReference type="Proteomes" id="UP001153709"/>
    </source>
</evidence>
<evidence type="ECO:0000256" key="4">
    <source>
        <dbReference type="PROSITE-ProRule" id="PRU00027"/>
    </source>
</evidence>